<dbReference type="GO" id="GO:0003676">
    <property type="term" value="F:nucleic acid binding"/>
    <property type="evidence" value="ECO:0007669"/>
    <property type="project" value="InterPro"/>
</dbReference>
<dbReference type="SUPFAM" id="SSF57756">
    <property type="entry name" value="Retrovirus zinc finger-like domains"/>
    <property type="match status" value="1"/>
</dbReference>
<keyword evidence="1" id="KW-0479">Metal-binding</keyword>
<dbReference type="SMART" id="SM00343">
    <property type="entry name" value="ZnF_C2HC"/>
    <property type="match status" value="3"/>
</dbReference>
<keyword evidence="1" id="KW-0862">Zinc</keyword>
<evidence type="ECO:0000256" key="1">
    <source>
        <dbReference type="PROSITE-ProRule" id="PRU00047"/>
    </source>
</evidence>
<dbReference type="InterPro" id="IPR001878">
    <property type="entry name" value="Znf_CCHC"/>
</dbReference>
<name>A0AAV6K658_9ERIC</name>
<feature type="region of interest" description="Disordered" evidence="3">
    <location>
        <begin position="447"/>
        <end position="466"/>
    </location>
</feature>
<comment type="caution">
    <text evidence="5">The sequence shown here is derived from an EMBL/GenBank/DDBJ whole genome shotgun (WGS) entry which is preliminary data.</text>
</comment>
<gene>
    <name evidence="5" type="ORF">RHGRI_013571</name>
</gene>
<organism evidence="5 6">
    <name type="scientific">Rhododendron griersonianum</name>
    <dbReference type="NCBI Taxonomy" id="479676"/>
    <lineage>
        <taxon>Eukaryota</taxon>
        <taxon>Viridiplantae</taxon>
        <taxon>Streptophyta</taxon>
        <taxon>Embryophyta</taxon>
        <taxon>Tracheophyta</taxon>
        <taxon>Spermatophyta</taxon>
        <taxon>Magnoliopsida</taxon>
        <taxon>eudicotyledons</taxon>
        <taxon>Gunneridae</taxon>
        <taxon>Pentapetalae</taxon>
        <taxon>asterids</taxon>
        <taxon>Ericales</taxon>
        <taxon>Ericaceae</taxon>
        <taxon>Ericoideae</taxon>
        <taxon>Rhodoreae</taxon>
        <taxon>Rhododendron</taxon>
    </lineage>
</organism>
<proteinExistence type="predicted"/>
<evidence type="ECO:0000256" key="3">
    <source>
        <dbReference type="SAM" id="MobiDB-lite"/>
    </source>
</evidence>
<evidence type="ECO:0000256" key="2">
    <source>
        <dbReference type="SAM" id="Coils"/>
    </source>
</evidence>
<evidence type="ECO:0000313" key="6">
    <source>
        <dbReference type="Proteomes" id="UP000823749"/>
    </source>
</evidence>
<dbReference type="Proteomes" id="UP000823749">
    <property type="component" value="Chromosome 5"/>
</dbReference>
<dbReference type="GO" id="GO:0008270">
    <property type="term" value="F:zinc ion binding"/>
    <property type="evidence" value="ECO:0007669"/>
    <property type="project" value="UniProtKB-KW"/>
</dbReference>
<keyword evidence="6" id="KW-1185">Reference proteome</keyword>
<dbReference type="PROSITE" id="PS50158">
    <property type="entry name" value="ZF_CCHC"/>
    <property type="match status" value="1"/>
</dbReference>
<reference evidence="5" key="1">
    <citation type="submission" date="2020-08" db="EMBL/GenBank/DDBJ databases">
        <title>Plant Genome Project.</title>
        <authorList>
            <person name="Zhang R.-G."/>
        </authorList>
    </citation>
    <scope>NUCLEOTIDE SEQUENCE</scope>
    <source>
        <strain evidence="5">WSP0</strain>
        <tissue evidence="5">Leaf</tissue>
    </source>
</reference>
<evidence type="ECO:0000259" key="4">
    <source>
        <dbReference type="PROSITE" id="PS50158"/>
    </source>
</evidence>
<feature type="coiled-coil region" evidence="2">
    <location>
        <begin position="174"/>
        <end position="208"/>
    </location>
</feature>
<feature type="domain" description="CCHC-type" evidence="4">
    <location>
        <begin position="52"/>
        <end position="66"/>
    </location>
</feature>
<dbReference type="InterPro" id="IPR036875">
    <property type="entry name" value="Znf_CCHC_sf"/>
</dbReference>
<dbReference type="EMBL" id="JACTNZ010000005">
    <property type="protein sequence ID" value="KAG5547933.1"/>
    <property type="molecule type" value="Genomic_DNA"/>
</dbReference>
<keyword evidence="2" id="KW-0175">Coiled coil</keyword>
<evidence type="ECO:0000313" key="5">
    <source>
        <dbReference type="EMBL" id="KAG5547933.1"/>
    </source>
</evidence>
<accession>A0AAV6K658</accession>
<dbReference type="AlphaFoldDB" id="A0AAV6K658"/>
<keyword evidence="1" id="KW-0863">Zinc-finger</keyword>
<protein>
    <recommendedName>
        <fullName evidence="4">CCHC-type domain-containing protein</fullName>
    </recommendedName>
</protein>
<sequence>MNHPSSRTRILDIENIDIKNRSRSKKNNRIGKIYFSSGKEKRGGNGLPAGPKCFECHEYGHFSHECVNVIKRKTNFKANIIKDDNIELDNSKEELLDNTNFIVFGVSLQSNFSEHESSDDSEDEERDEVESFQELREKYEMLYQESVKINETNLKLAAKHNNSNRELVIAKKQVEELQCFLRSVTSEKEKLSKEVESLHEKNRVLIELNTASDDKINMLNAEIGNANILFERLNTGSKKLDNIFDAQRSTNDKSGLGYEGASSFNQYGGKINETKPKKVISKPPSISNIWDNVKKAHEINKIENKKFIPTCHYCQVKGHIRPHCMKLHVPKSSHTHLAYSHGYDIHMPTCHFCGVKGHIRPKCFQLHRYPPVARNHVNRNHVVHNKVVSKHNNVRKSWVSYTKHDNTRSMTGRNMTHGVQPNKQCNTSQVKTRLIWLRRSDLRPHADLSTNSLDDTDSSGGVDLAF</sequence>